<organism evidence="3 4">
    <name type="scientific">Hanamia caeni</name>
    <dbReference type="NCBI Taxonomy" id="2294116"/>
    <lineage>
        <taxon>Bacteria</taxon>
        <taxon>Pseudomonadati</taxon>
        <taxon>Bacteroidota</taxon>
        <taxon>Chitinophagia</taxon>
        <taxon>Chitinophagales</taxon>
        <taxon>Chitinophagaceae</taxon>
        <taxon>Hanamia</taxon>
    </lineage>
</organism>
<dbReference type="Gene3D" id="3.30.2070.10">
    <property type="entry name" value="Formate dehydrogenase/DMSO reductase"/>
    <property type="match status" value="1"/>
</dbReference>
<comment type="caution">
    <text evidence="3">The sequence shown here is derived from an EMBL/GenBank/DDBJ whole genome shotgun (WGS) entry which is preliminary data.</text>
</comment>
<dbReference type="Gene3D" id="3.30.70.20">
    <property type="match status" value="2"/>
</dbReference>
<proteinExistence type="predicted"/>
<dbReference type="PANTHER" id="PTHR42783">
    <property type="entry name" value="GLUTAMATE SYNTHASE [NADPH] SMALL CHAIN"/>
    <property type="match status" value="1"/>
</dbReference>
<name>A0A3M9N6E9_9BACT</name>
<dbReference type="Pfam" id="PF12838">
    <property type="entry name" value="Fer4_7"/>
    <property type="match status" value="1"/>
</dbReference>
<evidence type="ECO:0000313" key="4">
    <source>
        <dbReference type="Proteomes" id="UP000267223"/>
    </source>
</evidence>
<feature type="compositionally biased region" description="Low complexity" evidence="1">
    <location>
        <begin position="579"/>
        <end position="596"/>
    </location>
</feature>
<dbReference type="InterPro" id="IPR030948">
    <property type="entry name" value="TAT_var_transloc_signal_dom"/>
</dbReference>
<dbReference type="RefSeq" id="WP_123122378.1">
    <property type="nucleotide sequence ID" value="NZ_RJJR01000021.1"/>
</dbReference>
<reference evidence="3 4" key="1">
    <citation type="submission" date="2018-11" db="EMBL/GenBank/DDBJ databases">
        <title>Draft genome sequence of Ferruginibacter sp. BO-59.</title>
        <authorList>
            <person name="Im W.T."/>
        </authorList>
    </citation>
    <scope>NUCLEOTIDE SEQUENCE [LARGE SCALE GENOMIC DNA]</scope>
    <source>
        <strain evidence="3 4">BO-59</strain>
    </source>
</reference>
<dbReference type="NCBIfam" id="TIGR04519">
    <property type="entry name" value="MoCo_extend_TAT"/>
    <property type="match status" value="1"/>
</dbReference>
<keyword evidence="4" id="KW-1185">Reference proteome</keyword>
<feature type="compositionally biased region" description="Polar residues" evidence="1">
    <location>
        <begin position="597"/>
        <end position="606"/>
    </location>
</feature>
<dbReference type="SUPFAM" id="SSF54862">
    <property type="entry name" value="4Fe-4S ferredoxins"/>
    <property type="match status" value="1"/>
</dbReference>
<accession>A0A3M9N6E9</accession>
<gene>
    <name evidence="3" type="ORF">EFY79_19215</name>
</gene>
<feature type="domain" description="4Fe-4S ferredoxin-type" evidence="2">
    <location>
        <begin position="894"/>
        <end position="925"/>
    </location>
</feature>
<evidence type="ECO:0000313" key="3">
    <source>
        <dbReference type="EMBL" id="RNI33382.1"/>
    </source>
</evidence>
<dbReference type="Gene3D" id="3.40.228.10">
    <property type="entry name" value="Dimethylsulfoxide Reductase, domain 2"/>
    <property type="match status" value="1"/>
</dbReference>
<dbReference type="Proteomes" id="UP000267223">
    <property type="component" value="Unassembled WGS sequence"/>
</dbReference>
<dbReference type="Gene3D" id="3.40.50.740">
    <property type="match status" value="1"/>
</dbReference>
<evidence type="ECO:0000259" key="2">
    <source>
        <dbReference type="PROSITE" id="PS51379"/>
    </source>
</evidence>
<sequence length="1098" mass="119820">MSEKKYWQNFGELNQTEANKKALKDEFSKELPFEELADENLLNAKTPRRDFLKYMGFSTAAAAIAASCEMPVRKSIPFLHKPDDVIAGIPNYYASTYLSDGDSVPVVVKQTEGRPIKIEGNALSTLTEGGTSGQVQASVLDLYDTTRLRYPMINKKEATFEAIDKMIASGLASNTAKPVVVLTTSYTSVTGKQIINDFLAKCPAGSRHVQYDAVSCSGMIEANQASYGKKYLPAYHFDKAKVIVSLDADFLGNWISPVVFSNQYAVGRRIDESKPSMSRHIQFEGYYSMTGANADERYLHKPSETGAIALALLGAVGGGTTASLQGELATAVKKTAAELMANKGASLVVCGSNDKNIQIIVNAINQAIGANGSTIDWNTKTNYRQGIDADMVALTQDLSAGNVGALIVYGANPVYSYFDAKKFADGVKKCPFTLSCSEKMDETTELCKYVVPSHHWLESWGDSEQQTGFISSIQPLIHPLFKTRQFEATLLKLNGNGDNYEGYFRAYWMQKLGGLDKYETFIQDGIMENSKLKTEPIIVNPSNLTSGIATALAAVGAADSIGNVAPAALQQQAKSDSSTSIASASAPANSASSGQANTTASSTPASGSVADAAAKIGAIKGGEIEMVLYQKISMGNGSRAGNAWLQEASDPMSKATWDNYAMISPELGKKLFDIDLFNPRESDKYEVHPDKPVLKLTSNGKTVELAAMITPGMHPDVVAVAVGYGRESNDASKTAEYIGPAAVGAGKNVYPFVVFNGANILYDAPAQIEKTDKKYKIATTQTHSLTEGRPVVREATLSHFIANPGELNKEEEEELAQYGTSFTRDATLYPTFDRPGIKWGMSIDLNTCIGCGACTIACVAENNISTVGKHDVARFQDMQWIRIDRYYTGDPKKPDVVFQPMLCQQCDNAPCENVCPVSATNHSSEGLNQMIYNRCIGTKYCANNCPYKVRRFNWADWNGSDSFPDNQVGIISDATMNLQDDLTRMVLNPDVTVRSRGVMEKCTFCIQRLQLAKLNAKKEDRVLKDQEAKTACMQACPTHAIEFGNVNDPESKISKLRFEQQKNRKFYVLEQLHTLPNINYLTQVRNTTREVGSTKEKV</sequence>
<dbReference type="SUPFAM" id="SSF53706">
    <property type="entry name" value="Formate dehydrogenase/DMSO reductase, domains 1-3"/>
    <property type="match status" value="1"/>
</dbReference>
<protein>
    <submittedName>
        <fullName evidence="3">4Fe-4S dicluster domain-containing protein</fullName>
    </submittedName>
</protein>
<dbReference type="OrthoDB" id="9779457at2"/>
<evidence type="ECO:0000256" key="1">
    <source>
        <dbReference type="SAM" id="MobiDB-lite"/>
    </source>
</evidence>
<dbReference type="PANTHER" id="PTHR42783:SF3">
    <property type="entry name" value="GLUTAMATE SYNTHASE [NADPH] SMALL CHAIN-RELATED"/>
    <property type="match status" value="1"/>
</dbReference>
<dbReference type="InterPro" id="IPR017896">
    <property type="entry name" value="4Fe4S_Fe-S-bd"/>
</dbReference>
<feature type="region of interest" description="Disordered" evidence="1">
    <location>
        <begin position="579"/>
        <end position="607"/>
    </location>
</feature>
<dbReference type="CDD" id="cd10551">
    <property type="entry name" value="PsrB"/>
    <property type="match status" value="1"/>
</dbReference>
<feature type="domain" description="4Fe-4S ferredoxin-type" evidence="2">
    <location>
        <begin position="839"/>
        <end position="869"/>
    </location>
</feature>
<dbReference type="PROSITE" id="PS51379">
    <property type="entry name" value="4FE4S_FER_2"/>
    <property type="match status" value="3"/>
</dbReference>
<dbReference type="AlphaFoldDB" id="A0A3M9N6E9"/>
<dbReference type="EMBL" id="RJJR01000021">
    <property type="protein sequence ID" value="RNI33382.1"/>
    <property type="molecule type" value="Genomic_DNA"/>
</dbReference>
<feature type="domain" description="4Fe-4S ferredoxin-type" evidence="2">
    <location>
        <begin position="926"/>
        <end position="955"/>
    </location>
</feature>